<organism evidence="1">
    <name type="scientific">candidate division CPR1 bacterium ADurb.Bin160</name>
    <dbReference type="NCBI Taxonomy" id="1852826"/>
    <lineage>
        <taxon>Bacteria</taxon>
        <taxon>candidate division CPR1</taxon>
    </lineage>
</organism>
<gene>
    <name evidence="1" type="ORF">BWY04_01148</name>
</gene>
<sequence>MSSQLGIKTHIIECVCDSSFIITSWRITWYGNIDGWLASIFPTIRALWSTAIFVEIELWLGNIFPRIQIGVYQLLFSFISF</sequence>
<comment type="caution">
    <text evidence="1">The sequence shown here is derived from an EMBL/GenBank/DDBJ whole genome shotgun (WGS) entry which is preliminary data.</text>
</comment>
<proteinExistence type="predicted"/>
<dbReference type="Proteomes" id="UP000485621">
    <property type="component" value="Unassembled WGS sequence"/>
</dbReference>
<dbReference type="AlphaFoldDB" id="A0A1V5ZL78"/>
<protein>
    <submittedName>
        <fullName evidence="1">Uncharacterized protein</fullName>
    </submittedName>
</protein>
<evidence type="ECO:0000313" key="1">
    <source>
        <dbReference type="EMBL" id="OQB40933.1"/>
    </source>
</evidence>
<name>A0A1V5ZL78_9BACT</name>
<reference evidence="1" key="1">
    <citation type="submission" date="2017-02" db="EMBL/GenBank/DDBJ databases">
        <title>Delving into the versatile metabolic prowess of the omnipresent phylum Bacteroidetes.</title>
        <authorList>
            <person name="Nobu M.K."/>
            <person name="Mei R."/>
            <person name="Narihiro T."/>
            <person name="Kuroda K."/>
            <person name="Liu W.-T."/>
        </authorList>
    </citation>
    <scope>NUCLEOTIDE SEQUENCE</scope>
    <source>
        <strain evidence="1">ADurb.Bin160</strain>
    </source>
</reference>
<dbReference type="EMBL" id="MWDB01000028">
    <property type="protein sequence ID" value="OQB40933.1"/>
    <property type="molecule type" value="Genomic_DNA"/>
</dbReference>
<accession>A0A1V5ZL78</accession>